<proteinExistence type="predicted"/>
<dbReference type="GO" id="GO:0006355">
    <property type="term" value="P:regulation of DNA-templated transcription"/>
    <property type="evidence" value="ECO:0007669"/>
    <property type="project" value="InterPro"/>
</dbReference>
<keyword evidence="2" id="KW-0238">DNA-binding</keyword>
<dbReference type="Gene3D" id="3.30.450.80">
    <property type="entry name" value="Transcription factor LuxR-like, autoinducer-binding domain"/>
    <property type="match status" value="1"/>
</dbReference>
<dbReference type="Proteomes" id="UP000292781">
    <property type="component" value="Unassembled WGS sequence"/>
</dbReference>
<dbReference type="Gene3D" id="1.10.10.10">
    <property type="entry name" value="Winged helix-like DNA-binding domain superfamily/Winged helix DNA-binding domain"/>
    <property type="match status" value="1"/>
</dbReference>
<dbReference type="Pfam" id="PF00196">
    <property type="entry name" value="GerE"/>
    <property type="match status" value="1"/>
</dbReference>
<keyword evidence="3" id="KW-0804">Transcription</keyword>
<dbReference type="PRINTS" id="PR00038">
    <property type="entry name" value="HTHLUXR"/>
</dbReference>
<protein>
    <submittedName>
        <fullName evidence="5">LuxR family transcriptional regulator</fullName>
    </submittedName>
</protein>
<gene>
    <name evidence="5" type="ORF">EYW49_14315</name>
</gene>
<reference evidence="5 6" key="1">
    <citation type="submission" date="2019-02" db="EMBL/GenBank/DDBJ databases">
        <title>Siculibacillus lacustris gen. nov., sp. nov., a new rosette-forming bacterium isolated from a freshwater crater lake (Lake St. Ana, Romania).</title>
        <authorList>
            <person name="Felfoldi T."/>
            <person name="Marton Z."/>
            <person name="Szabo A."/>
            <person name="Mentes A."/>
            <person name="Boka K."/>
            <person name="Marialigeti K."/>
            <person name="Mathe I."/>
            <person name="Koncz M."/>
            <person name="Schumann P."/>
            <person name="Toth E."/>
        </authorList>
    </citation>
    <scope>NUCLEOTIDE SEQUENCE [LARGE SCALE GENOMIC DNA]</scope>
    <source>
        <strain evidence="5 6">SA-279</strain>
    </source>
</reference>
<keyword evidence="1" id="KW-0805">Transcription regulation</keyword>
<sequence>MDRLQTALDFIGDIAAEVDVNQMLARLSRIAGGFGFDSFLLTGVPDPGRRIDGYIMLSGWSEAWLDRYVSQDYVQVDPIARRLQSVADPFVWSEVMRGLKPDPMGRRVMDEAASIGMRDGLCVPLYDRVRGRSVLSLAARTVDLSPADRAVLHLVGMYAQSRIRTLLDPAPHVDEHPRLSPRERECLQWTAAGKTSWEISAILGLSQSTTDGYIASATRKLGAVNRTQAVAEGIRRGLID</sequence>
<dbReference type="Pfam" id="PF03472">
    <property type="entry name" value="Autoind_bind"/>
    <property type="match status" value="1"/>
</dbReference>
<evidence type="ECO:0000256" key="2">
    <source>
        <dbReference type="ARBA" id="ARBA00023125"/>
    </source>
</evidence>
<keyword evidence="6" id="KW-1185">Reference proteome</keyword>
<dbReference type="PANTHER" id="PTHR44688">
    <property type="entry name" value="DNA-BINDING TRANSCRIPTIONAL ACTIVATOR DEVR_DOSR"/>
    <property type="match status" value="1"/>
</dbReference>
<dbReference type="RefSeq" id="WP_131310272.1">
    <property type="nucleotide sequence ID" value="NZ_SJFN01000021.1"/>
</dbReference>
<dbReference type="OrthoDB" id="3170288at2"/>
<dbReference type="SUPFAM" id="SSF75516">
    <property type="entry name" value="Pheromone-binding domain of LuxR-like quorum-sensing transcription factors"/>
    <property type="match status" value="1"/>
</dbReference>
<evidence type="ECO:0000256" key="3">
    <source>
        <dbReference type="ARBA" id="ARBA00023163"/>
    </source>
</evidence>
<name>A0A4V2KT95_9HYPH</name>
<dbReference type="EMBL" id="SJFN01000021">
    <property type="protein sequence ID" value="TBW36276.1"/>
    <property type="molecule type" value="Genomic_DNA"/>
</dbReference>
<dbReference type="SUPFAM" id="SSF46894">
    <property type="entry name" value="C-terminal effector domain of the bipartite response regulators"/>
    <property type="match status" value="1"/>
</dbReference>
<accession>A0A4V2KT95</accession>
<evidence type="ECO:0000313" key="6">
    <source>
        <dbReference type="Proteomes" id="UP000292781"/>
    </source>
</evidence>
<dbReference type="CDD" id="cd06170">
    <property type="entry name" value="LuxR_C_like"/>
    <property type="match status" value="1"/>
</dbReference>
<dbReference type="AlphaFoldDB" id="A0A4V2KT95"/>
<feature type="domain" description="HTH luxR-type" evidence="4">
    <location>
        <begin position="172"/>
        <end position="237"/>
    </location>
</feature>
<dbReference type="InterPro" id="IPR036388">
    <property type="entry name" value="WH-like_DNA-bd_sf"/>
</dbReference>
<dbReference type="SMART" id="SM00421">
    <property type="entry name" value="HTH_LUXR"/>
    <property type="match status" value="1"/>
</dbReference>
<dbReference type="PROSITE" id="PS50043">
    <property type="entry name" value="HTH_LUXR_2"/>
    <property type="match status" value="1"/>
</dbReference>
<dbReference type="InterPro" id="IPR000792">
    <property type="entry name" value="Tscrpt_reg_LuxR_C"/>
</dbReference>
<dbReference type="InterPro" id="IPR005143">
    <property type="entry name" value="TF_LuxR_autoind-bd_dom"/>
</dbReference>
<dbReference type="PANTHER" id="PTHR44688:SF16">
    <property type="entry name" value="DNA-BINDING TRANSCRIPTIONAL ACTIVATOR DEVR_DOSR"/>
    <property type="match status" value="1"/>
</dbReference>
<dbReference type="InterPro" id="IPR016032">
    <property type="entry name" value="Sig_transdc_resp-reg_C-effctor"/>
</dbReference>
<evidence type="ECO:0000259" key="4">
    <source>
        <dbReference type="PROSITE" id="PS50043"/>
    </source>
</evidence>
<organism evidence="5 6">
    <name type="scientific">Siculibacillus lacustris</name>
    <dbReference type="NCBI Taxonomy" id="1549641"/>
    <lineage>
        <taxon>Bacteria</taxon>
        <taxon>Pseudomonadati</taxon>
        <taxon>Pseudomonadota</taxon>
        <taxon>Alphaproteobacteria</taxon>
        <taxon>Hyphomicrobiales</taxon>
        <taxon>Ancalomicrobiaceae</taxon>
        <taxon>Siculibacillus</taxon>
    </lineage>
</organism>
<dbReference type="InterPro" id="IPR036693">
    <property type="entry name" value="TF_LuxR_autoind-bd_dom_sf"/>
</dbReference>
<evidence type="ECO:0000256" key="1">
    <source>
        <dbReference type="ARBA" id="ARBA00023015"/>
    </source>
</evidence>
<evidence type="ECO:0000313" key="5">
    <source>
        <dbReference type="EMBL" id="TBW36276.1"/>
    </source>
</evidence>
<comment type="caution">
    <text evidence="5">The sequence shown here is derived from an EMBL/GenBank/DDBJ whole genome shotgun (WGS) entry which is preliminary data.</text>
</comment>
<dbReference type="GO" id="GO:0003677">
    <property type="term" value="F:DNA binding"/>
    <property type="evidence" value="ECO:0007669"/>
    <property type="project" value="UniProtKB-KW"/>
</dbReference>